<evidence type="ECO:0000313" key="3">
    <source>
        <dbReference type="EMBL" id="KAJ4851128.1"/>
    </source>
</evidence>
<feature type="domain" description="F-box associated beta-propeller type 1" evidence="2">
    <location>
        <begin position="49"/>
        <end position="256"/>
    </location>
</feature>
<sequence>MSSSRSSKKQQREEGGDETAAMEMKRNKTRALNNRLLVGLDRIYGFMGSCNGLVCIDVSIQDVGGHYGKWETIVWNPVTGICRELPLRNNYTYAFGYGFGYDSASDDYKVFAVTDLSHRKGDCEVESISLKTGCWKKVENIDREYLQYIQWLEGKGLFLNGALHWRPRESSQGGKGEIVAFDLGKEKFYYVPSPPNDQISRGYGPNYSLGVVGEYLCFLHRDGNTNIVWAMKEYCNEASWVPFISYTCSAPRKCKIQLFVSAQMDDQCA</sequence>
<accession>A0A9Q0JR84</accession>
<keyword evidence="4" id="KW-1185">Reference proteome</keyword>
<dbReference type="PANTHER" id="PTHR31672">
    <property type="entry name" value="BNACNNG10540D PROTEIN"/>
    <property type="match status" value="1"/>
</dbReference>
<feature type="region of interest" description="Disordered" evidence="1">
    <location>
        <begin position="1"/>
        <end position="24"/>
    </location>
</feature>
<reference evidence="3" key="1">
    <citation type="submission" date="2022-02" db="EMBL/GenBank/DDBJ databases">
        <authorList>
            <person name="Henning P.M."/>
            <person name="McCubbin A.G."/>
            <person name="Shore J.S."/>
        </authorList>
    </citation>
    <scope>NUCLEOTIDE SEQUENCE</scope>
    <source>
        <strain evidence="3">F60SS</strain>
        <tissue evidence="3">Leaves</tissue>
    </source>
</reference>
<dbReference type="Proteomes" id="UP001141552">
    <property type="component" value="Unassembled WGS sequence"/>
</dbReference>
<dbReference type="InterPro" id="IPR017451">
    <property type="entry name" value="F-box-assoc_interact_dom"/>
</dbReference>
<evidence type="ECO:0000256" key="1">
    <source>
        <dbReference type="SAM" id="MobiDB-lite"/>
    </source>
</evidence>
<evidence type="ECO:0000313" key="4">
    <source>
        <dbReference type="Proteomes" id="UP001141552"/>
    </source>
</evidence>
<proteinExistence type="predicted"/>
<dbReference type="PANTHER" id="PTHR31672:SF13">
    <property type="entry name" value="F-BOX PROTEIN CPR30-LIKE"/>
    <property type="match status" value="1"/>
</dbReference>
<evidence type="ECO:0000259" key="2">
    <source>
        <dbReference type="Pfam" id="PF07734"/>
    </source>
</evidence>
<comment type="caution">
    <text evidence="3">The sequence shown here is derived from an EMBL/GenBank/DDBJ whole genome shotgun (WGS) entry which is preliminary data.</text>
</comment>
<dbReference type="OrthoDB" id="591557at2759"/>
<dbReference type="InterPro" id="IPR006527">
    <property type="entry name" value="F-box-assoc_dom_typ1"/>
</dbReference>
<name>A0A9Q0JR84_9ROSI</name>
<reference evidence="3" key="2">
    <citation type="journal article" date="2023" name="Plants (Basel)">
        <title>Annotation of the Turnera subulata (Passifloraceae) Draft Genome Reveals the S-Locus Evolved after the Divergence of Turneroideae from Passifloroideae in a Stepwise Manner.</title>
        <authorList>
            <person name="Henning P.M."/>
            <person name="Roalson E.H."/>
            <person name="Mir W."/>
            <person name="McCubbin A.G."/>
            <person name="Shore J.S."/>
        </authorList>
    </citation>
    <scope>NUCLEOTIDE SEQUENCE</scope>
    <source>
        <strain evidence="3">F60SS</strain>
    </source>
</reference>
<organism evidence="3 4">
    <name type="scientific">Turnera subulata</name>
    <dbReference type="NCBI Taxonomy" id="218843"/>
    <lineage>
        <taxon>Eukaryota</taxon>
        <taxon>Viridiplantae</taxon>
        <taxon>Streptophyta</taxon>
        <taxon>Embryophyta</taxon>
        <taxon>Tracheophyta</taxon>
        <taxon>Spermatophyta</taxon>
        <taxon>Magnoliopsida</taxon>
        <taxon>eudicotyledons</taxon>
        <taxon>Gunneridae</taxon>
        <taxon>Pentapetalae</taxon>
        <taxon>rosids</taxon>
        <taxon>fabids</taxon>
        <taxon>Malpighiales</taxon>
        <taxon>Passifloraceae</taxon>
        <taxon>Turnera</taxon>
    </lineage>
</organism>
<protein>
    <recommendedName>
        <fullName evidence="2">F-box associated beta-propeller type 1 domain-containing protein</fullName>
    </recommendedName>
</protein>
<dbReference type="Pfam" id="PF07734">
    <property type="entry name" value="FBA_1"/>
    <property type="match status" value="1"/>
</dbReference>
<dbReference type="NCBIfam" id="TIGR01640">
    <property type="entry name" value="F_box_assoc_1"/>
    <property type="match status" value="1"/>
</dbReference>
<gene>
    <name evidence="3" type="ORF">Tsubulata_033607</name>
</gene>
<dbReference type="AlphaFoldDB" id="A0A9Q0JR84"/>
<dbReference type="InterPro" id="IPR050796">
    <property type="entry name" value="SCF_F-box_component"/>
</dbReference>
<dbReference type="EMBL" id="JAKUCV010000122">
    <property type="protein sequence ID" value="KAJ4851128.1"/>
    <property type="molecule type" value="Genomic_DNA"/>
</dbReference>